<dbReference type="Gene3D" id="3.30.2010.10">
    <property type="entry name" value="Metalloproteases ('zincins'), catalytic domain"/>
    <property type="match status" value="1"/>
</dbReference>
<feature type="domain" description="Peptidase M56" evidence="2">
    <location>
        <begin position="95"/>
        <end position="236"/>
    </location>
</feature>
<protein>
    <recommendedName>
        <fullName evidence="2">Peptidase M56 domain-containing protein</fullName>
    </recommendedName>
</protein>
<evidence type="ECO:0000313" key="3">
    <source>
        <dbReference type="EMBL" id="GHP01146.1"/>
    </source>
</evidence>
<reference evidence="3" key="1">
    <citation type="submission" date="2020-10" db="EMBL/GenBank/DDBJ databases">
        <title>Taxonomic study of unclassified bacteria belonging to the class Ktedonobacteria.</title>
        <authorList>
            <person name="Yabe S."/>
            <person name="Wang C.M."/>
            <person name="Zheng Y."/>
            <person name="Sakai Y."/>
            <person name="Cavaletti L."/>
            <person name="Monciardini P."/>
            <person name="Donadio S."/>
        </authorList>
    </citation>
    <scope>NUCLEOTIDE SEQUENCE</scope>
    <source>
        <strain evidence="3">ID150040</strain>
    </source>
</reference>
<organism evidence="3 4">
    <name type="scientific">Reticulibacter mediterranei</name>
    <dbReference type="NCBI Taxonomy" id="2778369"/>
    <lineage>
        <taxon>Bacteria</taxon>
        <taxon>Bacillati</taxon>
        <taxon>Chloroflexota</taxon>
        <taxon>Ktedonobacteria</taxon>
        <taxon>Ktedonobacterales</taxon>
        <taxon>Reticulibacteraceae</taxon>
        <taxon>Reticulibacter</taxon>
    </lineage>
</organism>
<comment type="caution">
    <text evidence="3">The sequence shown here is derived from an EMBL/GenBank/DDBJ whole genome shotgun (WGS) entry which is preliminary data.</text>
</comment>
<dbReference type="PANTHER" id="PTHR34978">
    <property type="entry name" value="POSSIBLE SENSOR-TRANSDUCER PROTEIN BLAR"/>
    <property type="match status" value="1"/>
</dbReference>
<dbReference type="AlphaFoldDB" id="A0A8J3J2K2"/>
<gene>
    <name evidence="3" type="ORF">KSF_111930</name>
</gene>
<feature type="transmembrane region" description="Helical" evidence="1">
    <location>
        <begin position="72"/>
        <end position="99"/>
    </location>
</feature>
<dbReference type="Pfam" id="PF05569">
    <property type="entry name" value="Peptidase_M56"/>
    <property type="match status" value="1"/>
</dbReference>
<proteinExistence type="predicted"/>
<feature type="transmembrane region" description="Helical" evidence="1">
    <location>
        <begin position="6"/>
        <end position="26"/>
    </location>
</feature>
<evidence type="ECO:0000313" key="4">
    <source>
        <dbReference type="Proteomes" id="UP000597444"/>
    </source>
</evidence>
<evidence type="ECO:0000259" key="2">
    <source>
        <dbReference type="Pfam" id="PF05569"/>
    </source>
</evidence>
<keyword evidence="1" id="KW-0812">Transmembrane</keyword>
<feature type="transmembrane region" description="Helical" evidence="1">
    <location>
        <begin position="291"/>
        <end position="312"/>
    </location>
</feature>
<keyword evidence="4" id="KW-1185">Reference proteome</keyword>
<keyword evidence="1" id="KW-0472">Membrane</keyword>
<dbReference type="Proteomes" id="UP000597444">
    <property type="component" value="Unassembled WGS sequence"/>
</dbReference>
<name>A0A8J3J2K2_9CHLR</name>
<dbReference type="PANTHER" id="PTHR34978:SF3">
    <property type="entry name" value="SLR0241 PROTEIN"/>
    <property type="match status" value="1"/>
</dbReference>
<sequence length="324" mass="36319">MHTVLGFSSILLVIGGSFFLLGMLRFLSDWAHRRLVQLFVLTMPLVTLGVGISGLHHFTGHSCFSALPLWDLFLGVVVPLGMVIIALGALSLGAVRLILMTRVMARYRTPLPLSVQTRVETLVKRLHVASPRVQICVCDRPLAFACGIFRPTILLSTWMLSHLDPQELEAVLMHELEHVARHDYLLIFLATVLRDAFFYLPTSWQAYRQLQREKEFMCDDLAVHVTQRPLALASALAKVWLHAAETPYLTQFGGAQLLVEKENPLSTRIDRLISPQTKTDHTRFTPISANVVSLLILFLVQGTNLLIILSLMNCNPLALLKMVL</sequence>
<accession>A0A8J3J2K2</accession>
<dbReference type="InterPro" id="IPR052173">
    <property type="entry name" value="Beta-lactam_resp_regulator"/>
</dbReference>
<dbReference type="EMBL" id="BNJK01000004">
    <property type="protein sequence ID" value="GHP01146.1"/>
    <property type="molecule type" value="Genomic_DNA"/>
</dbReference>
<dbReference type="RefSeq" id="WP_220211702.1">
    <property type="nucleotide sequence ID" value="NZ_BNJK01000004.1"/>
</dbReference>
<evidence type="ECO:0000256" key="1">
    <source>
        <dbReference type="SAM" id="Phobius"/>
    </source>
</evidence>
<dbReference type="CDD" id="cd07326">
    <property type="entry name" value="M56_BlaR1_MecR1_like"/>
    <property type="match status" value="1"/>
</dbReference>
<keyword evidence="1" id="KW-1133">Transmembrane helix</keyword>
<feature type="transmembrane region" description="Helical" evidence="1">
    <location>
        <begin position="38"/>
        <end position="60"/>
    </location>
</feature>
<dbReference type="InterPro" id="IPR008756">
    <property type="entry name" value="Peptidase_M56"/>
</dbReference>